<comment type="subcellular location">
    <subcellularLocation>
        <location evidence="1">Membrane</location>
        <topology evidence="1">Single-pass membrane protein</topology>
    </subcellularLocation>
</comment>
<keyword evidence="8" id="KW-0408">Iron</keyword>
<keyword evidence="9" id="KW-0503">Monooxygenase</keyword>
<dbReference type="PANTHER" id="PTHR24282">
    <property type="entry name" value="CYTOCHROME P450 FAMILY MEMBER"/>
    <property type="match status" value="1"/>
</dbReference>
<accession>B9REA4</accession>
<evidence type="ECO:0000256" key="7">
    <source>
        <dbReference type="ARBA" id="ARBA00023002"/>
    </source>
</evidence>
<keyword evidence="10" id="KW-0472">Membrane</keyword>
<dbReference type="InterPro" id="IPR050665">
    <property type="entry name" value="Cytochrome_P450_Monooxygen"/>
</dbReference>
<keyword evidence="4" id="KW-0812">Transmembrane</keyword>
<evidence type="ECO:0000256" key="4">
    <source>
        <dbReference type="ARBA" id="ARBA00022692"/>
    </source>
</evidence>
<comment type="similarity">
    <text evidence="2">Belongs to the cytochrome P450 family.</text>
</comment>
<dbReference type="SUPFAM" id="SSF48264">
    <property type="entry name" value="Cytochrome P450"/>
    <property type="match status" value="1"/>
</dbReference>
<dbReference type="EMBL" id="EQ973775">
    <property type="protein sequence ID" value="EEF50712.1"/>
    <property type="molecule type" value="Genomic_DNA"/>
</dbReference>
<evidence type="ECO:0000256" key="1">
    <source>
        <dbReference type="ARBA" id="ARBA00004167"/>
    </source>
</evidence>
<reference evidence="12" key="1">
    <citation type="journal article" date="2010" name="Nat. Biotechnol.">
        <title>Draft genome sequence of the oilseed species Ricinus communis.</title>
        <authorList>
            <person name="Chan A.P."/>
            <person name="Crabtree J."/>
            <person name="Zhao Q."/>
            <person name="Lorenzi H."/>
            <person name="Orvis J."/>
            <person name="Puiu D."/>
            <person name="Melake-Berhan A."/>
            <person name="Jones K.M."/>
            <person name="Redman J."/>
            <person name="Chen G."/>
            <person name="Cahoon E.B."/>
            <person name="Gedil M."/>
            <person name="Stanke M."/>
            <person name="Haas B.J."/>
            <person name="Wortman J.R."/>
            <person name="Fraser-Liggett C.M."/>
            <person name="Ravel J."/>
            <person name="Rabinowicz P.D."/>
        </authorList>
    </citation>
    <scope>NUCLEOTIDE SEQUENCE [LARGE SCALE GENOMIC DNA]</scope>
    <source>
        <strain evidence="12">cv. Hale</strain>
    </source>
</reference>
<dbReference type="GO" id="GO:0005506">
    <property type="term" value="F:iron ion binding"/>
    <property type="evidence" value="ECO:0007669"/>
    <property type="project" value="InterPro"/>
</dbReference>
<dbReference type="InterPro" id="IPR001128">
    <property type="entry name" value="Cyt_P450"/>
</dbReference>
<keyword evidence="3" id="KW-0349">Heme</keyword>
<dbReference type="GO" id="GO:0016705">
    <property type="term" value="F:oxidoreductase activity, acting on paired donors, with incorporation or reduction of molecular oxygen"/>
    <property type="evidence" value="ECO:0007669"/>
    <property type="project" value="InterPro"/>
</dbReference>
<dbReference type="GO" id="GO:0016020">
    <property type="term" value="C:membrane"/>
    <property type="evidence" value="ECO:0007669"/>
    <property type="project" value="UniProtKB-SubCell"/>
</dbReference>
<gene>
    <name evidence="11" type="ORF">RCOM_1619750</name>
</gene>
<evidence type="ECO:0000256" key="6">
    <source>
        <dbReference type="ARBA" id="ARBA00022989"/>
    </source>
</evidence>
<proteinExistence type="inferred from homology"/>
<dbReference type="GO" id="GO:0020037">
    <property type="term" value="F:heme binding"/>
    <property type="evidence" value="ECO:0007669"/>
    <property type="project" value="InterPro"/>
</dbReference>
<dbReference type="GO" id="GO:0004497">
    <property type="term" value="F:monooxygenase activity"/>
    <property type="evidence" value="ECO:0007669"/>
    <property type="project" value="UniProtKB-KW"/>
</dbReference>
<evidence type="ECO:0000256" key="3">
    <source>
        <dbReference type="ARBA" id="ARBA00022617"/>
    </source>
</evidence>
<evidence type="ECO:0000256" key="5">
    <source>
        <dbReference type="ARBA" id="ARBA00022723"/>
    </source>
</evidence>
<dbReference type="Pfam" id="PF00067">
    <property type="entry name" value="p450"/>
    <property type="match status" value="1"/>
</dbReference>
<protein>
    <submittedName>
        <fullName evidence="11">Cytochrome P450, putative</fullName>
    </submittedName>
</protein>
<dbReference type="Gene3D" id="1.10.630.10">
    <property type="entry name" value="Cytochrome P450"/>
    <property type="match status" value="1"/>
</dbReference>
<dbReference type="STRING" id="3988.B9REA4"/>
<dbReference type="PANTHER" id="PTHR24282:SF20">
    <property type="entry name" value="CYTOCHROME P450 CYP749A22-LIKE"/>
    <property type="match status" value="1"/>
</dbReference>
<dbReference type="Proteomes" id="UP000008311">
    <property type="component" value="Unassembled WGS sequence"/>
</dbReference>
<evidence type="ECO:0000256" key="9">
    <source>
        <dbReference type="ARBA" id="ARBA00023033"/>
    </source>
</evidence>
<organism evidence="11 12">
    <name type="scientific">Ricinus communis</name>
    <name type="common">Castor bean</name>
    <dbReference type="NCBI Taxonomy" id="3988"/>
    <lineage>
        <taxon>Eukaryota</taxon>
        <taxon>Viridiplantae</taxon>
        <taxon>Streptophyta</taxon>
        <taxon>Embryophyta</taxon>
        <taxon>Tracheophyta</taxon>
        <taxon>Spermatophyta</taxon>
        <taxon>Magnoliopsida</taxon>
        <taxon>eudicotyledons</taxon>
        <taxon>Gunneridae</taxon>
        <taxon>Pentapetalae</taxon>
        <taxon>rosids</taxon>
        <taxon>fabids</taxon>
        <taxon>Malpighiales</taxon>
        <taxon>Euphorbiaceae</taxon>
        <taxon>Acalyphoideae</taxon>
        <taxon>Acalypheae</taxon>
        <taxon>Ricinus</taxon>
    </lineage>
</organism>
<evidence type="ECO:0000256" key="10">
    <source>
        <dbReference type="ARBA" id="ARBA00023136"/>
    </source>
</evidence>
<dbReference type="AlphaFoldDB" id="B9REA4"/>
<name>B9REA4_RICCO</name>
<keyword evidence="7" id="KW-0560">Oxidoreductase</keyword>
<evidence type="ECO:0000256" key="8">
    <source>
        <dbReference type="ARBA" id="ARBA00023004"/>
    </source>
</evidence>
<dbReference type="InterPro" id="IPR036396">
    <property type="entry name" value="Cyt_P450_sf"/>
</dbReference>
<evidence type="ECO:0000313" key="11">
    <source>
        <dbReference type="EMBL" id="EEF50712.1"/>
    </source>
</evidence>
<keyword evidence="5" id="KW-0479">Metal-binding</keyword>
<evidence type="ECO:0000256" key="2">
    <source>
        <dbReference type="ARBA" id="ARBA00010617"/>
    </source>
</evidence>
<sequence>MGSQKPELVKEILNDSEKWFKMRKLTNFAFYADSLEVNFAEYDSGTLLVMLERWKDHTGSEIEVDEEFKLLASEVISRTAFGSSYIEGNI</sequence>
<keyword evidence="12" id="KW-1185">Reference proteome</keyword>
<keyword evidence="6" id="KW-1133">Transmembrane helix</keyword>
<dbReference type="InParanoid" id="B9REA4"/>
<evidence type="ECO:0000313" key="12">
    <source>
        <dbReference type="Proteomes" id="UP000008311"/>
    </source>
</evidence>